<evidence type="ECO:0000313" key="2">
    <source>
        <dbReference type="Proteomes" id="UP000191931"/>
    </source>
</evidence>
<dbReference type="AlphaFoldDB" id="A0A1W1HB68"/>
<reference evidence="1 2" key="1">
    <citation type="submission" date="2017-03" db="EMBL/GenBank/DDBJ databases">
        <authorList>
            <person name="Afonso C.L."/>
            <person name="Miller P.J."/>
            <person name="Scott M.A."/>
            <person name="Spackman E."/>
            <person name="Goraichik I."/>
            <person name="Dimitrov K.M."/>
            <person name="Suarez D.L."/>
            <person name="Swayne D.E."/>
        </authorList>
    </citation>
    <scope>NUCLEOTIDE SEQUENCE [LARGE SCALE GENOMIC DNA]</scope>
    <source>
        <strain evidence="1">PRJEB14757</strain>
    </source>
</reference>
<dbReference type="STRING" id="1246637.MTBBW1_1940010"/>
<gene>
    <name evidence="1" type="ORF">MTBBW1_1940010</name>
</gene>
<dbReference type="EMBL" id="FWEV01000106">
    <property type="protein sequence ID" value="SLM29683.1"/>
    <property type="molecule type" value="Genomic_DNA"/>
</dbReference>
<organism evidence="1 2">
    <name type="scientific">Desulfamplus magnetovallimortis</name>
    <dbReference type="NCBI Taxonomy" id="1246637"/>
    <lineage>
        <taxon>Bacteria</taxon>
        <taxon>Pseudomonadati</taxon>
        <taxon>Thermodesulfobacteriota</taxon>
        <taxon>Desulfobacteria</taxon>
        <taxon>Desulfobacterales</taxon>
        <taxon>Desulfobacteraceae</taxon>
        <taxon>Desulfamplus</taxon>
    </lineage>
</organism>
<sequence>MKEVEAERIISKNYSQLGLIAKKCELLDSSWKNVLSASWVERVL</sequence>
<keyword evidence="2" id="KW-1185">Reference proteome</keyword>
<name>A0A1W1HB68_9BACT</name>
<evidence type="ECO:0000313" key="1">
    <source>
        <dbReference type="EMBL" id="SLM29683.1"/>
    </source>
</evidence>
<dbReference type="Proteomes" id="UP000191931">
    <property type="component" value="Unassembled WGS sequence"/>
</dbReference>
<proteinExistence type="predicted"/>
<accession>A0A1W1HB68</accession>
<protein>
    <submittedName>
        <fullName evidence="1">Uncharacterized protein</fullName>
    </submittedName>
</protein>